<dbReference type="AlphaFoldDB" id="A0A067CSG5"/>
<sequence>MKRFRHKRAASAVRVGAEPPEKIPIRIEQPLLDGAPPAKTDSHPTSPGVKLGDAEARQLWQSYEAVTMELEFAAAVAAATKERRECEKAYWATVLSARDATVAAQTQLLQRLCTAAASQNMRLDDATIRELAPFVDPALLCASGEQENRKCKVDVSGQRVWRSIY</sequence>
<reference evidence="1 2" key="1">
    <citation type="journal article" date="2013" name="PLoS Genet.">
        <title>Distinctive expansion of potential virulence genes in the genome of the oomycete fish pathogen Saprolegnia parasitica.</title>
        <authorList>
            <person name="Jiang R.H."/>
            <person name="de Bruijn I."/>
            <person name="Haas B.J."/>
            <person name="Belmonte R."/>
            <person name="Lobach L."/>
            <person name="Christie J."/>
            <person name="van den Ackerveken G."/>
            <person name="Bottin A."/>
            <person name="Bulone V."/>
            <person name="Diaz-Moreno S.M."/>
            <person name="Dumas B."/>
            <person name="Fan L."/>
            <person name="Gaulin E."/>
            <person name="Govers F."/>
            <person name="Grenville-Briggs L.J."/>
            <person name="Horner N.R."/>
            <person name="Levin J.Z."/>
            <person name="Mammella M."/>
            <person name="Meijer H.J."/>
            <person name="Morris P."/>
            <person name="Nusbaum C."/>
            <person name="Oome S."/>
            <person name="Phillips A.J."/>
            <person name="van Rooyen D."/>
            <person name="Rzeszutek E."/>
            <person name="Saraiva M."/>
            <person name="Secombes C.J."/>
            <person name="Seidl M.F."/>
            <person name="Snel B."/>
            <person name="Stassen J.H."/>
            <person name="Sykes S."/>
            <person name="Tripathy S."/>
            <person name="van den Berg H."/>
            <person name="Vega-Arreguin J.C."/>
            <person name="Wawra S."/>
            <person name="Young S.K."/>
            <person name="Zeng Q."/>
            <person name="Dieguez-Uribeondo J."/>
            <person name="Russ C."/>
            <person name="Tyler B.M."/>
            <person name="van West P."/>
        </authorList>
    </citation>
    <scope>NUCLEOTIDE SEQUENCE [LARGE SCALE GENOMIC DNA]</scope>
    <source>
        <strain evidence="1 2">CBS 223.65</strain>
    </source>
</reference>
<organism evidence="1 2">
    <name type="scientific">Saprolegnia parasitica (strain CBS 223.65)</name>
    <dbReference type="NCBI Taxonomy" id="695850"/>
    <lineage>
        <taxon>Eukaryota</taxon>
        <taxon>Sar</taxon>
        <taxon>Stramenopiles</taxon>
        <taxon>Oomycota</taxon>
        <taxon>Saprolegniomycetes</taxon>
        <taxon>Saprolegniales</taxon>
        <taxon>Saprolegniaceae</taxon>
        <taxon>Saprolegnia</taxon>
    </lineage>
</organism>
<dbReference type="Proteomes" id="UP000030745">
    <property type="component" value="Unassembled WGS sequence"/>
</dbReference>
<keyword evidence="2" id="KW-1185">Reference proteome</keyword>
<dbReference type="RefSeq" id="XP_012196217.1">
    <property type="nucleotide sequence ID" value="XM_012340827.1"/>
</dbReference>
<name>A0A067CSG5_SAPPC</name>
<dbReference type="KEGG" id="spar:SPRG_02281"/>
<proteinExistence type="predicted"/>
<dbReference type="GeneID" id="24124839"/>
<dbReference type="EMBL" id="KK583193">
    <property type="protein sequence ID" value="KDO33473.1"/>
    <property type="molecule type" value="Genomic_DNA"/>
</dbReference>
<protein>
    <submittedName>
        <fullName evidence="1">Uncharacterized protein</fullName>
    </submittedName>
</protein>
<gene>
    <name evidence="1" type="ORF">SPRG_02281</name>
</gene>
<evidence type="ECO:0000313" key="1">
    <source>
        <dbReference type="EMBL" id="KDO33473.1"/>
    </source>
</evidence>
<accession>A0A067CSG5</accession>
<dbReference type="VEuPathDB" id="FungiDB:SPRG_02281"/>
<evidence type="ECO:0000313" key="2">
    <source>
        <dbReference type="Proteomes" id="UP000030745"/>
    </source>
</evidence>